<dbReference type="OrthoDB" id="3796222at2759"/>
<organism evidence="2 3">
    <name type="scientific">Lophiostoma macrostomum CBS 122681</name>
    <dbReference type="NCBI Taxonomy" id="1314788"/>
    <lineage>
        <taxon>Eukaryota</taxon>
        <taxon>Fungi</taxon>
        <taxon>Dikarya</taxon>
        <taxon>Ascomycota</taxon>
        <taxon>Pezizomycotina</taxon>
        <taxon>Dothideomycetes</taxon>
        <taxon>Pleosporomycetidae</taxon>
        <taxon>Pleosporales</taxon>
        <taxon>Lophiostomataceae</taxon>
        <taxon>Lophiostoma</taxon>
    </lineage>
</organism>
<evidence type="ECO:0000313" key="2">
    <source>
        <dbReference type="EMBL" id="KAF2654334.1"/>
    </source>
</evidence>
<keyword evidence="3" id="KW-1185">Reference proteome</keyword>
<dbReference type="EMBL" id="MU004366">
    <property type="protein sequence ID" value="KAF2654334.1"/>
    <property type="molecule type" value="Genomic_DNA"/>
</dbReference>
<evidence type="ECO:0000313" key="3">
    <source>
        <dbReference type="Proteomes" id="UP000799324"/>
    </source>
</evidence>
<gene>
    <name evidence="2" type="ORF">K491DRAFT_717264</name>
</gene>
<dbReference type="Proteomes" id="UP000799324">
    <property type="component" value="Unassembled WGS sequence"/>
</dbReference>
<proteinExistence type="predicted"/>
<feature type="region of interest" description="Disordered" evidence="1">
    <location>
        <begin position="1"/>
        <end position="50"/>
    </location>
</feature>
<dbReference type="AlphaFoldDB" id="A0A6A6T705"/>
<protein>
    <submittedName>
        <fullName evidence="2">Uncharacterized protein</fullName>
    </submittedName>
</protein>
<sequence>MAHSDGSVWIARPATPPRPQLRTPPTTPRKHPSYSSSPVGRSPRNPENASWVVEERRKAYLEHMDKWAKNHDSSTHFLGTLQIMSPETQVENLDLGKSVKCVLTDKAWSDARKHVVVRLFPPRAKNGNKTTYRLLMRSGSGWMGAREVLEKEYFANRRIAGREYRHAYDYHHRNVALAERSRLLGPKPDGKDAVMIGPLFHPFLRLPIELQQYILALAVNKTEMHQPGKNRHSGFYSYVENHNQGGVRYRRKVRSPTKFPHVLCLSKSLNSHLNPYFYRTTTFYFETQGFTSFLWSIGPDNRRQVKKITLAFGAFALLHCMRWFVPDEIFEAIGPQLGLKPLGMQYFWRCQIRDFIRELRLKMLNIDLTYVPKEDLPIIVRALRTCFADVEAIGFIYDGFAVAKGDPQLRLLSEEKSWGELCKDAFLRYQNAAHHSNMFRTEVRDMSIENFEAQLAPNKVFFEQVEPSL</sequence>
<evidence type="ECO:0000256" key="1">
    <source>
        <dbReference type="SAM" id="MobiDB-lite"/>
    </source>
</evidence>
<accession>A0A6A6T705</accession>
<name>A0A6A6T705_9PLEO</name>
<reference evidence="2" key="1">
    <citation type="journal article" date="2020" name="Stud. Mycol.">
        <title>101 Dothideomycetes genomes: a test case for predicting lifestyles and emergence of pathogens.</title>
        <authorList>
            <person name="Haridas S."/>
            <person name="Albert R."/>
            <person name="Binder M."/>
            <person name="Bloem J."/>
            <person name="Labutti K."/>
            <person name="Salamov A."/>
            <person name="Andreopoulos B."/>
            <person name="Baker S."/>
            <person name="Barry K."/>
            <person name="Bills G."/>
            <person name="Bluhm B."/>
            <person name="Cannon C."/>
            <person name="Castanera R."/>
            <person name="Culley D."/>
            <person name="Daum C."/>
            <person name="Ezra D."/>
            <person name="Gonzalez J."/>
            <person name="Henrissat B."/>
            <person name="Kuo A."/>
            <person name="Liang C."/>
            <person name="Lipzen A."/>
            <person name="Lutzoni F."/>
            <person name="Magnuson J."/>
            <person name="Mondo S."/>
            <person name="Nolan M."/>
            <person name="Ohm R."/>
            <person name="Pangilinan J."/>
            <person name="Park H.-J."/>
            <person name="Ramirez L."/>
            <person name="Alfaro M."/>
            <person name="Sun H."/>
            <person name="Tritt A."/>
            <person name="Yoshinaga Y."/>
            <person name="Zwiers L.-H."/>
            <person name="Turgeon B."/>
            <person name="Goodwin S."/>
            <person name="Spatafora J."/>
            <person name="Crous P."/>
            <person name="Grigoriev I."/>
        </authorList>
    </citation>
    <scope>NUCLEOTIDE SEQUENCE</scope>
    <source>
        <strain evidence="2">CBS 122681</strain>
    </source>
</reference>